<keyword evidence="1" id="KW-0175">Coiled coil</keyword>
<keyword evidence="3" id="KW-1185">Reference proteome</keyword>
<dbReference type="AlphaFoldDB" id="A0A9D5BUE3"/>
<sequence>MEVLDVVVLHMQDQLEHNFKAETSLNRLLREKLLSKELELEQLEAGLASSLRTHDVLQNEIRRLQDELSCLNHKTKEMELQMMRTGLEERDQLWEEVKHSGETIIMLEHEVVSLKKKIDALDEDVLIKEGQITILKDSLGDKPFDTVYSPKSVKEFALE</sequence>
<dbReference type="OrthoDB" id="784337at2759"/>
<protein>
    <submittedName>
        <fullName evidence="2">Uncharacterized protein</fullName>
    </submittedName>
</protein>
<name>A0A9D5BUE3_9LILI</name>
<dbReference type="PANTHER" id="PTHR47491">
    <property type="entry name" value="CAP-GLY DOMAIN LINKER"/>
    <property type="match status" value="1"/>
</dbReference>
<dbReference type="PANTHER" id="PTHR47491:SF5">
    <property type="entry name" value="CAP-GLY DOMAIN LINKER"/>
    <property type="match status" value="1"/>
</dbReference>
<feature type="coiled-coil region" evidence="1">
    <location>
        <begin position="26"/>
        <end position="124"/>
    </location>
</feature>
<accession>A0A9D5BUE3</accession>
<organism evidence="2 3">
    <name type="scientific">Dioscorea zingiberensis</name>
    <dbReference type="NCBI Taxonomy" id="325984"/>
    <lineage>
        <taxon>Eukaryota</taxon>
        <taxon>Viridiplantae</taxon>
        <taxon>Streptophyta</taxon>
        <taxon>Embryophyta</taxon>
        <taxon>Tracheophyta</taxon>
        <taxon>Spermatophyta</taxon>
        <taxon>Magnoliopsida</taxon>
        <taxon>Liliopsida</taxon>
        <taxon>Dioscoreales</taxon>
        <taxon>Dioscoreaceae</taxon>
        <taxon>Dioscorea</taxon>
    </lineage>
</organism>
<evidence type="ECO:0000313" key="3">
    <source>
        <dbReference type="Proteomes" id="UP001085076"/>
    </source>
</evidence>
<proteinExistence type="predicted"/>
<evidence type="ECO:0000256" key="1">
    <source>
        <dbReference type="SAM" id="Coils"/>
    </source>
</evidence>
<reference evidence="2 3" key="1">
    <citation type="journal article" date="2022" name="Hortic Res">
        <title>The genome of Dioscorea zingiberensis sheds light on the biosynthesis, origin and evolution of the medicinally important diosgenin saponins.</title>
        <authorList>
            <person name="Li Y."/>
            <person name="Tan C."/>
            <person name="Li Z."/>
            <person name="Guo J."/>
            <person name="Li S."/>
            <person name="Chen X."/>
            <person name="Wang C."/>
            <person name="Dai X."/>
            <person name="Yang H."/>
            <person name="Song W."/>
            <person name="Hou L."/>
            <person name="Xu J."/>
            <person name="Tong Z."/>
            <person name="Xu A."/>
            <person name="Yuan X."/>
            <person name="Wang W."/>
            <person name="Yang Q."/>
            <person name="Chen L."/>
            <person name="Sun Z."/>
            <person name="Wang K."/>
            <person name="Pan B."/>
            <person name="Chen J."/>
            <person name="Bao Y."/>
            <person name="Liu F."/>
            <person name="Qi X."/>
            <person name="Gang D.R."/>
            <person name="Wen J."/>
            <person name="Li J."/>
        </authorList>
    </citation>
    <scope>NUCLEOTIDE SEQUENCE [LARGE SCALE GENOMIC DNA]</scope>
    <source>
        <strain evidence="2">Dzin_1.0</strain>
    </source>
</reference>
<gene>
    <name evidence="2" type="ORF">J5N97_001316</name>
</gene>
<comment type="caution">
    <text evidence="2">The sequence shown here is derived from an EMBL/GenBank/DDBJ whole genome shotgun (WGS) entry which is preliminary data.</text>
</comment>
<dbReference type="EMBL" id="JAGGNH010000059">
    <property type="protein sequence ID" value="KAJ0960791.1"/>
    <property type="molecule type" value="Genomic_DNA"/>
</dbReference>
<evidence type="ECO:0000313" key="2">
    <source>
        <dbReference type="EMBL" id="KAJ0960791.1"/>
    </source>
</evidence>
<dbReference type="Proteomes" id="UP001085076">
    <property type="component" value="Unassembled WGS sequence"/>
</dbReference>